<dbReference type="AlphaFoldDB" id="A0A3P3ZRX2"/>
<dbReference type="SMART" id="SM00052">
    <property type="entry name" value="EAL"/>
    <property type="match status" value="1"/>
</dbReference>
<protein>
    <submittedName>
        <fullName evidence="4">Cyclic di-GMP phosphodiesterase Gmr</fullName>
        <ecNumber evidence="4">3.1.4.52</ecNumber>
    </submittedName>
</protein>
<dbReference type="InterPro" id="IPR001633">
    <property type="entry name" value="EAL_dom"/>
</dbReference>
<dbReference type="PROSITE" id="PS51371">
    <property type="entry name" value="CBS"/>
    <property type="match status" value="1"/>
</dbReference>
<feature type="domain" description="EAL" evidence="1">
    <location>
        <begin position="497"/>
        <end position="751"/>
    </location>
</feature>
<dbReference type="InterPro" id="IPR000644">
    <property type="entry name" value="CBS_dom"/>
</dbReference>
<proteinExistence type="predicted"/>
<dbReference type="FunFam" id="3.30.70.270:FF:000001">
    <property type="entry name" value="Diguanylate cyclase domain protein"/>
    <property type="match status" value="1"/>
</dbReference>
<keyword evidence="4" id="KW-0378">Hydrolase</keyword>
<dbReference type="SUPFAM" id="SSF54631">
    <property type="entry name" value="CBS-domain pair"/>
    <property type="match status" value="1"/>
</dbReference>
<dbReference type="PROSITE" id="PS50887">
    <property type="entry name" value="GGDEF"/>
    <property type="match status" value="1"/>
</dbReference>
<feature type="domain" description="CBS" evidence="3">
    <location>
        <begin position="64"/>
        <end position="121"/>
    </location>
</feature>
<dbReference type="PANTHER" id="PTHR44757:SF2">
    <property type="entry name" value="BIOFILM ARCHITECTURE MAINTENANCE PROTEIN MBAA"/>
    <property type="match status" value="1"/>
</dbReference>
<evidence type="ECO:0000259" key="3">
    <source>
        <dbReference type="PROSITE" id="PS51371"/>
    </source>
</evidence>
<sequence length="760" mass="84646">MKTLKLVDCLLKDVPRRLDSERPEGSEGPFVAVFSESVSSGKFCGLASPADKAAHPGWIYADLVEHHTTHVLSFKSSVAHALREMDQWKVDALPVLDQKGGFIGLVTRNCILRALLQQESRLLRETHRLNQEIVHDKEELASWTFRLSSLHEASRTLLRVLSHTSLEADLLQHGIEALTQLLQARYGAIGILDGKGELLSFHHTGMTEQQVADIGSFPEGRGLLGVVIREDTVLRLPELSRDPRSAGFPPGHPVMHSLLAVPISHGGKVYGRIYLCEKWEGKEFIEEDELLAKSFANSLSMVLENAREMREMQQAQQHLDYLAHFDVLTGLPNRGLIEDRLRQVLANSQRHGRKMALMFIDLDNFKGVNDTYGHAAGDELLKALAGVLMNALREGDTVARLGGDEFIILLPEVDSVQDVATVAEKIVVAVREPIRLPKSDHETCVTVSVGISMFPEDGHTPESLMSRADVAMYHAKSVGKNAFRFFTTSQNLAVQQRLRLEFHLRQALARGELFLEYQPQIDIQSGRIVGFEALLRWANEELGLVAPLEFIPVAEETGVIIPIGAWVLHRACRQAGEWRRQGYFLKVAVNVSAWQIHHDGEFFNTLKQCLTESGIPGEALELEITESLMIQKTEATLGLLEQIRGLGIRFAMDDFGTGYSSLSYLKQLPLAVVKIDREFICHIIHDPNDAAIVAAILAMTQHLGLRVVAEGVETQEQVDFLREHGCQEVQGYYYGPPVSASDFAASWLNFMLSGKYAAEM</sequence>
<dbReference type="InterPro" id="IPR046342">
    <property type="entry name" value="CBS_dom_sf"/>
</dbReference>
<dbReference type="InterPro" id="IPR029016">
    <property type="entry name" value="GAF-like_dom_sf"/>
</dbReference>
<gene>
    <name evidence="4" type="primary">gmr</name>
    <name evidence="4" type="ORF">CARN8_7000002</name>
</gene>
<dbReference type="CDD" id="cd01948">
    <property type="entry name" value="EAL"/>
    <property type="match status" value="1"/>
</dbReference>
<dbReference type="Gene3D" id="3.20.20.450">
    <property type="entry name" value="EAL domain"/>
    <property type="match status" value="1"/>
</dbReference>
<dbReference type="SMART" id="SM00065">
    <property type="entry name" value="GAF"/>
    <property type="match status" value="1"/>
</dbReference>
<dbReference type="SUPFAM" id="SSF141868">
    <property type="entry name" value="EAL domain-like"/>
    <property type="match status" value="1"/>
</dbReference>
<organism evidence="4">
    <name type="scientific">mine drainage metagenome</name>
    <dbReference type="NCBI Taxonomy" id="410659"/>
    <lineage>
        <taxon>unclassified sequences</taxon>
        <taxon>metagenomes</taxon>
        <taxon>ecological metagenomes</taxon>
    </lineage>
</organism>
<dbReference type="Pfam" id="PF00563">
    <property type="entry name" value="EAL"/>
    <property type="match status" value="1"/>
</dbReference>
<dbReference type="FunFam" id="3.20.20.450:FF:000001">
    <property type="entry name" value="Cyclic di-GMP phosphodiesterase yahA"/>
    <property type="match status" value="1"/>
</dbReference>
<feature type="domain" description="GGDEF" evidence="2">
    <location>
        <begin position="353"/>
        <end position="488"/>
    </location>
</feature>
<dbReference type="Gene3D" id="3.30.450.40">
    <property type="match status" value="1"/>
</dbReference>
<dbReference type="Gene3D" id="3.30.70.270">
    <property type="match status" value="1"/>
</dbReference>
<dbReference type="InterPro" id="IPR029787">
    <property type="entry name" value="Nucleotide_cyclase"/>
</dbReference>
<dbReference type="InterPro" id="IPR043128">
    <property type="entry name" value="Rev_trsase/Diguanyl_cyclase"/>
</dbReference>
<dbReference type="PANTHER" id="PTHR44757">
    <property type="entry name" value="DIGUANYLATE CYCLASE DGCP"/>
    <property type="match status" value="1"/>
</dbReference>
<name>A0A3P3ZRX2_9ZZZZ</name>
<evidence type="ECO:0000259" key="2">
    <source>
        <dbReference type="PROSITE" id="PS50887"/>
    </source>
</evidence>
<dbReference type="InterPro" id="IPR003018">
    <property type="entry name" value="GAF"/>
</dbReference>
<dbReference type="Gene3D" id="3.10.580.10">
    <property type="entry name" value="CBS-domain"/>
    <property type="match status" value="1"/>
</dbReference>
<dbReference type="InterPro" id="IPR035919">
    <property type="entry name" value="EAL_sf"/>
</dbReference>
<dbReference type="SMART" id="SM00267">
    <property type="entry name" value="GGDEF"/>
    <property type="match status" value="1"/>
</dbReference>
<dbReference type="Pfam" id="PF00990">
    <property type="entry name" value="GGDEF"/>
    <property type="match status" value="1"/>
</dbReference>
<dbReference type="SUPFAM" id="SSF55073">
    <property type="entry name" value="Nucleotide cyclase"/>
    <property type="match status" value="1"/>
</dbReference>
<dbReference type="SUPFAM" id="SSF55781">
    <property type="entry name" value="GAF domain-like"/>
    <property type="match status" value="1"/>
</dbReference>
<evidence type="ECO:0000259" key="1">
    <source>
        <dbReference type="PROSITE" id="PS50883"/>
    </source>
</evidence>
<dbReference type="InterPro" id="IPR052155">
    <property type="entry name" value="Biofilm_reg_signaling"/>
</dbReference>
<dbReference type="GO" id="GO:0071111">
    <property type="term" value="F:cyclic-guanylate-specific phosphodiesterase activity"/>
    <property type="evidence" value="ECO:0007669"/>
    <property type="project" value="UniProtKB-EC"/>
</dbReference>
<dbReference type="InterPro" id="IPR000160">
    <property type="entry name" value="GGDEF_dom"/>
</dbReference>
<accession>A0A3P3ZRX2</accession>
<reference evidence="4" key="1">
    <citation type="submission" date="2018-10" db="EMBL/GenBank/DDBJ databases">
        <authorList>
            <person name="Plewniak F."/>
        </authorList>
    </citation>
    <scope>NUCLEOTIDE SEQUENCE</scope>
</reference>
<dbReference type="PROSITE" id="PS50883">
    <property type="entry name" value="EAL"/>
    <property type="match status" value="1"/>
</dbReference>
<dbReference type="Pfam" id="PF13185">
    <property type="entry name" value="GAF_2"/>
    <property type="match status" value="1"/>
</dbReference>
<dbReference type="EC" id="3.1.4.52" evidence="4"/>
<dbReference type="EMBL" id="UOYP01000669">
    <property type="protein sequence ID" value="VAY89484.1"/>
    <property type="molecule type" value="Genomic_DNA"/>
</dbReference>
<dbReference type="CDD" id="cd01949">
    <property type="entry name" value="GGDEF"/>
    <property type="match status" value="1"/>
</dbReference>
<dbReference type="Pfam" id="PF00571">
    <property type="entry name" value="CBS"/>
    <property type="match status" value="1"/>
</dbReference>
<dbReference type="NCBIfam" id="TIGR00254">
    <property type="entry name" value="GGDEF"/>
    <property type="match status" value="1"/>
</dbReference>
<evidence type="ECO:0000313" key="4">
    <source>
        <dbReference type="EMBL" id="VAY89484.1"/>
    </source>
</evidence>